<reference evidence="4 5" key="1">
    <citation type="submission" date="2017-06" db="EMBL/GenBank/DDBJ databases">
        <authorList>
            <person name="Kim H.J."/>
            <person name="Triplett B.A."/>
        </authorList>
    </citation>
    <scope>NUCLEOTIDE SEQUENCE [LARGE SCALE GENOMIC DNA]</scope>
    <source>
        <strain evidence="4 5">DSM 25597</strain>
    </source>
</reference>
<dbReference type="InterPro" id="IPR002931">
    <property type="entry name" value="Transglutaminase-like"/>
</dbReference>
<evidence type="ECO:0000256" key="1">
    <source>
        <dbReference type="SAM" id="SignalP"/>
    </source>
</evidence>
<evidence type="ECO:0000259" key="2">
    <source>
        <dbReference type="Pfam" id="PF01841"/>
    </source>
</evidence>
<dbReference type="SUPFAM" id="SSF54001">
    <property type="entry name" value="Cysteine proteinases"/>
    <property type="match status" value="1"/>
</dbReference>
<dbReference type="Gene3D" id="2.60.40.3140">
    <property type="match status" value="1"/>
</dbReference>
<dbReference type="Gene3D" id="2.60.120.1130">
    <property type="match status" value="1"/>
</dbReference>
<gene>
    <name evidence="4" type="ORF">SAMN06265376_10797</name>
</gene>
<organism evidence="4 5">
    <name type="scientific">Dokdonia pacifica</name>
    <dbReference type="NCBI Taxonomy" id="1627892"/>
    <lineage>
        <taxon>Bacteria</taxon>
        <taxon>Pseudomonadati</taxon>
        <taxon>Bacteroidota</taxon>
        <taxon>Flavobacteriia</taxon>
        <taxon>Flavobacteriales</taxon>
        <taxon>Flavobacteriaceae</taxon>
        <taxon>Dokdonia</taxon>
    </lineage>
</organism>
<feature type="domain" description="DUF3857" evidence="3">
    <location>
        <begin position="72"/>
        <end position="211"/>
    </location>
</feature>
<dbReference type="Proteomes" id="UP000198379">
    <property type="component" value="Unassembled WGS sequence"/>
</dbReference>
<feature type="signal peptide" evidence="1">
    <location>
        <begin position="1"/>
        <end position="20"/>
    </location>
</feature>
<dbReference type="Pfam" id="PF01841">
    <property type="entry name" value="Transglut_core"/>
    <property type="match status" value="1"/>
</dbReference>
<dbReference type="Gene3D" id="3.10.620.30">
    <property type="match status" value="1"/>
</dbReference>
<protein>
    <submittedName>
        <fullName evidence="4">Uncharacterized protein</fullName>
    </submittedName>
</protein>
<dbReference type="RefSeq" id="WP_089373099.1">
    <property type="nucleotide sequence ID" value="NZ_BMEP01000004.1"/>
</dbReference>
<dbReference type="Pfam" id="PF12969">
    <property type="entry name" value="DUF3857"/>
    <property type="match status" value="1"/>
</dbReference>
<dbReference type="InterPro" id="IPR038765">
    <property type="entry name" value="Papain-like_cys_pep_sf"/>
</dbReference>
<keyword evidence="5" id="KW-1185">Reference proteome</keyword>
<accession>A0A239C376</accession>
<dbReference type="InterPro" id="IPR024618">
    <property type="entry name" value="DUF3857"/>
</dbReference>
<evidence type="ECO:0000259" key="3">
    <source>
        <dbReference type="Pfam" id="PF12969"/>
    </source>
</evidence>
<keyword evidence="1" id="KW-0732">Signal</keyword>
<evidence type="ECO:0000313" key="5">
    <source>
        <dbReference type="Proteomes" id="UP000198379"/>
    </source>
</evidence>
<dbReference type="OrthoDB" id="98874at2"/>
<feature type="chain" id="PRO_5012104988" evidence="1">
    <location>
        <begin position="21"/>
        <end position="668"/>
    </location>
</feature>
<feature type="domain" description="Transglutaminase-like" evidence="2">
    <location>
        <begin position="314"/>
        <end position="393"/>
    </location>
</feature>
<name>A0A239C376_9FLAO</name>
<dbReference type="AlphaFoldDB" id="A0A239C376"/>
<dbReference type="EMBL" id="FZNY01000007">
    <property type="protein sequence ID" value="SNS14580.1"/>
    <property type="molecule type" value="Genomic_DNA"/>
</dbReference>
<sequence>MNIKYKLLTLLMLFVIVANAQDFKVGKIKKEHFDISLNGEQEAAPAVFLYKERRTHFEYKDDLDGWLVNTMIHHVILINSADGYKYATHKIPIFKKGRNIDELKKVEGYSYNLEDGKIDKKKIEKENILSNNVYEHLDEVSLVLPSVRKGTIIEYQYTIESTFLRIQDVIIQEDIPVKSMIAKIEIPQFFEYNTFVKGFLDVTPKKSIEQRNENFSREQKNSFGGRTQRTLTTNFKYNEIVTEYTFKDLSVMREENYVNNLENYRASVIYELVSLKYNREVKETVSKTWDDVLKRWYENYYPEGKMPNTSFLNEYAQQIKNTGSIRERIEAAYSYIQNHMNWDGNKNFYKESNLKKAFKDKVGNSYEINFMLVALLKKIGLNASPVLASTKNHGVPIYPTLEGLDYVIGVVEYEGGYILLDATDKYLVPGLIPERVMNWEGRLLADNGTSKPINLFSTKYAKKQSFIIANITSDGYIKGNCRQSFSRNYGSEIRNDLSEINEVQKQGIVKNRLSLETINNFKFKLDDKSKPAIISFAFALDNKSEFIGEKLFISPILFLGNYENPFKSEERFYPIDFKYPQWIGNNITLNIPEGYEVEYIPEPLEVQLPQGVGSYKLTFVQNNKNSIQLTSVLKLSKTLVESSFYNEMKDFYSEIVAKEKEKIVLVKT</sequence>
<proteinExistence type="predicted"/>
<evidence type="ECO:0000313" key="4">
    <source>
        <dbReference type="EMBL" id="SNS14580.1"/>
    </source>
</evidence>